<name>A0ABQ4XQ59_9ASTR</name>
<comment type="caution">
    <text evidence="1">The sequence shown here is derived from an EMBL/GenBank/DDBJ whole genome shotgun (WGS) entry which is preliminary data.</text>
</comment>
<organism evidence="1 2">
    <name type="scientific">Tanacetum coccineum</name>
    <dbReference type="NCBI Taxonomy" id="301880"/>
    <lineage>
        <taxon>Eukaryota</taxon>
        <taxon>Viridiplantae</taxon>
        <taxon>Streptophyta</taxon>
        <taxon>Embryophyta</taxon>
        <taxon>Tracheophyta</taxon>
        <taxon>Spermatophyta</taxon>
        <taxon>Magnoliopsida</taxon>
        <taxon>eudicotyledons</taxon>
        <taxon>Gunneridae</taxon>
        <taxon>Pentapetalae</taxon>
        <taxon>asterids</taxon>
        <taxon>campanulids</taxon>
        <taxon>Asterales</taxon>
        <taxon>Asteraceae</taxon>
        <taxon>Asteroideae</taxon>
        <taxon>Anthemideae</taxon>
        <taxon>Anthemidinae</taxon>
        <taxon>Tanacetum</taxon>
    </lineage>
</organism>
<protein>
    <submittedName>
        <fullName evidence="1">Retrotransposon protein, putative, ty1-copia subclass</fullName>
    </submittedName>
</protein>
<gene>
    <name evidence="1" type="ORF">Tco_0681820</name>
</gene>
<sequence>MLQDVKSWLGKCFAMKDLGEAAYILRIKIYRDRSRRLIGLSQNAYIDKILKRFKMDTSKRGTIPMQPNVDLSKSQGPSTPAKVKPMKGIPCASAVGSIMYAVRCTRPDVAFSQNLTMIIPQLRLVLLATLTLVGRLIGMTFDLRRAEYITAAEAAMDAIWIRKFIFGLGVVPSIDKPMDMYCDNTRAITIADEPGVQKGAKHF</sequence>
<dbReference type="Proteomes" id="UP001151760">
    <property type="component" value="Unassembled WGS sequence"/>
</dbReference>
<dbReference type="EMBL" id="BQNB010009705">
    <property type="protein sequence ID" value="GJS67256.1"/>
    <property type="molecule type" value="Genomic_DNA"/>
</dbReference>
<evidence type="ECO:0000313" key="2">
    <source>
        <dbReference type="Proteomes" id="UP001151760"/>
    </source>
</evidence>
<proteinExistence type="predicted"/>
<accession>A0ABQ4XQ59</accession>
<reference evidence="1" key="1">
    <citation type="journal article" date="2022" name="Int. J. Mol. Sci.">
        <title>Draft Genome of Tanacetum Coccineum: Genomic Comparison of Closely Related Tanacetum-Family Plants.</title>
        <authorList>
            <person name="Yamashiro T."/>
            <person name="Shiraishi A."/>
            <person name="Nakayama K."/>
            <person name="Satake H."/>
        </authorList>
    </citation>
    <scope>NUCLEOTIDE SEQUENCE</scope>
</reference>
<evidence type="ECO:0000313" key="1">
    <source>
        <dbReference type="EMBL" id="GJS67256.1"/>
    </source>
</evidence>
<reference evidence="1" key="2">
    <citation type="submission" date="2022-01" db="EMBL/GenBank/DDBJ databases">
        <authorList>
            <person name="Yamashiro T."/>
            <person name="Shiraishi A."/>
            <person name="Satake H."/>
            <person name="Nakayama K."/>
        </authorList>
    </citation>
    <scope>NUCLEOTIDE SEQUENCE</scope>
</reference>
<keyword evidence="2" id="KW-1185">Reference proteome</keyword>